<evidence type="ECO:0000256" key="11">
    <source>
        <dbReference type="ARBA" id="ARBA00023212"/>
    </source>
</evidence>
<feature type="compositionally biased region" description="Basic and acidic residues" evidence="18">
    <location>
        <begin position="541"/>
        <end position="552"/>
    </location>
</feature>
<dbReference type="Pfam" id="PF01363">
    <property type="entry name" value="FYVE"/>
    <property type="match status" value="1"/>
</dbReference>
<feature type="region of interest" description="Disordered" evidence="18">
    <location>
        <begin position="491"/>
        <end position="525"/>
    </location>
</feature>
<dbReference type="CDD" id="cd01219">
    <property type="entry name" value="PH1_FGD1"/>
    <property type="match status" value="1"/>
</dbReference>
<feature type="region of interest" description="Disordered" evidence="18">
    <location>
        <begin position="95"/>
        <end position="258"/>
    </location>
</feature>
<sequence>MEPVLLNKRSHCNEEPVLLNGRSHCNEEPVLLNGRGHCNERPVHRALPSGPPAPPSPLPARGPGRRCLAPQRRWPRLLLVLPPLPRLLARARAGGSGLRSGAEPAAPPPEPEAAAPPGAGPPPPAPTPQELEPSGEPGPRAQARTMHGHRAPGGAGPSEPEHPTANSPSAAPPAYADSDPGASEPGLPVPRGSGSALGSLLDPQFAGPSDASLGVAPGPRVLPCGPSPQHHRALRFSYHLEGSQPRPGLSSDVTSSERPSLITLDLGGGLDVEAEEEGKVQDESGLFSETNYGDLVDAGGATYLQEKEQPATTLGLAPRLTAGVKASQKGSVARKGAQENPIPQIPAKTYNFPVSFGVISCFTPTFSLSAGLHQGNRILVKSLSLDPGQSLEPHPEGPQRLRSDPGPPTETPSQRPSPLKRAPGPKPQVPPKPSYLQMPRMPPPPEPIPPPPSRPLPADPRVAKGLASRAEASLSSAAVSSLIEKFEREPVIVASDRPAPGPSPGPAEPAMLPQPPLQPPVPQLPEGEASRCLFLLAPGPRDGEKVPNRDSGIDSISSPSNSEETCFISDDGPPSHSLCPGLPALASVPVALADPHRPSSQEVDSDLEEEDDEEEDEKDREIPVPPMERQESVELTVQQKVFHIANELLQTEKAYVSRLHLLDQVNGPSGVPGHQDLVFCARLLEEARNRSSFPADVVHGIFSNICSIYCFHQQFLLPELEKRMEEWDRYPRIGDILQKLAPFLKMYGEYVKNFDRAVELVNTWTERSTQFKVIIHEVQKEEACGNLTLQHHMLEPVQRIPRYELLLKDYLLKLPHGSPDSKDAQKSLELIATAAEHSNAAIRKMERMHKLLKVYELLGGEEDIVSPTKELIKEGHILKLSAKNGTTQDRYLILFNDRLLYCVPRLRLLGQKFSVRARIDVDGMELKESSNLNLPRTFLVSGKQRSLELQARTEEEKKDWVQAINSTLLKHEQTLETFKLLNSTNREDEDTPPNSPNVDLGKRAPTPIREKEVTMCMRCQEPFNSITKRRHHCKACGHVVCGKCSEFRARLVYDNNRSNRVCTDCYVALHGVPGSSPACSQHTPQRRRSILEKQASVAAENSVICSFLHYMEKGGKGWHKAWFVVPENEPLVLYIYGAPQDVKAQRSLPLIGFEVGPPEAGERPDRRHVFKITQSHLSWYFSPETEELQRRWMAVLGRAGRGDTFCPGPTLSEDREMEEAPVAASGATAEPSEAPQTRDKT</sequence>
<dbReference type="FunFam" id="2.30.29.30:FF:000102">
    <property type="entry name" value="FYVE, RhoGEF and PH domain-containing protein 4"/>
    <property type="match status" value="1"/>
</dbReference>
<dbReference type="InterPro" id="IPR035941">
    <property type="entry name" value="FGD1-4_PH2"/>
</dbReference>
<evidence type="ECO:0000256" key="15">
    <source>
        <dbReference type="ARBA" id="ARBA00080752"/>
    </source>
</evidence>
<dbReference type="GO" id="GO:0001726">
    <property type="term" value="C:ruffle"/>
    <property type="evidence" value="ECO:0007669"/>
    <property type="project" value="UniProtKB-SubCell"/>
</dbReference>
<dbReference type="PROSITE" id="PS50010">
    <property type="entry name" value="DH_2"/>
    <property type="match status" value="1"/>
</dbReference>
<keyword evidence="12" id="KW-0966">Cell projection</keyword>
<evidence type="ECO:0000256" key="10">
    <source>
        <dbReference type="ARBA" id="ARBA00022833"/>
    </source>
</evidence>
<feature type="compositionally biased region" description="Pro residues" evidence="18">
    <location>
        <begin position="499"/>
        <end position="523"/>
    </location>
</feature>
<dbReference type="SMART" id="SM00064">
    <property type="entry name" value="FYVE"/>
    <property type="match status" value="1"/>
</dbReference>
<dbReference type="InterPro" id="IPR017455">
    <property type="entry name" value="Znf_FYVE-rel"/>
</dbReference>
<dbReference type="InterPro" id="IPR000306">
    <property type="entry name" value="Znf_FYVE"/>
</dbReference>
<feature type="region of interest" description="Disordered" evidence="18">
    <location>
        <begin position="386"/>
        <end position="478"/>
    </location>
</feature>
<evidence type="ECO:0000256" key="16">
    <source>
        <dbReference type="ARBA" id="ARBA00081027"/>
    </source>
</evidence>
<feature type="compositionally biased region" description="Low complexity" evidence="18">
    <location>
        <begin position="95"/>
        <end position="104"/>
    </location>
</feature>
<feature type="region of interest" description="Disordered" evidence="18">
    <location>
        <begin position="595"/>
        <end position="622"/>
    </location>
</feature>
<gene>
    <name evidence="22" type="ORF">J1605_006973</name>
</gene>
<evidence type="ECO:0000256" key="2">
    <source>
        <dbReference type="ARBA" id="ARBA00004466"/>
    </source>
</evidence>
<dbReference type="InterPro" id="IPR011993">
    <property type="entry name" value="PH-like_dom_sf"/>
</dbReference>
<dbReference type="GO" id="GO:0007010">
    <property type="term" value="P:cytoskeleton organization"/>
    <property type="evidence" value="ECO:0007669"/>
    <property type="project" value="UniProtKB-ARBA"/>
</dbReference>
<evidence type="ECO:0000256" key="7">
    <source>
        <dbReference type="ARBA" id="ARBA00022723"/>
    </source>
</evidence>
<evidence type="ECO:0000259" key="21">
    <source>
        <dbReference type="PROSITE" id="PS50178"/>
    </source>
</evidence>
<dbReference type="GO" id="GO:0005856">
    <property type="term" value="C:cytoskeleton"/>
    <property type="evidence" value="ECO:0007669"/>
    <property type="project" value="UniProtKB-SubCell"/>
</dbReference>
<dbReference type="GO" id="GO:0005737">
    <property type="term" value="C:cytoplasm"/>
    <property type="evidence" value="ECO:0007669"/>
    <property type="project" value="TreeGrafter"/>
</dbReference>
<dbReference type="InterPro" id="IPR013083">
    <property type="entry name" value="Znf_RING/FYVE/PHD"/>
</dbReference>
<dbReference type="Pfam" id="PF00621">
    <property type="entry name" value="RhoGEF"/>
    <property type="match status" value="1"/>
</dbReference>
<dbReference type="AlphaFoldDB" id="A0AB34H497"/>
<feature type="compositionally biased region" description="Basic and acidic residues" evidence="18">
    <location>
        <begin position="393"/>
        <end position="403"/>
    </location>
</feature>
<dbReference type="PANTHER" id="PTHR12673:SF79">
    <property type="entry name" value="FYVE, RHOGEF AND PH DOMAIN-CONTAINING PROTEIN 1"/>
    <property type="match status" value="1"/>
</dbReference>
<evidence type="ECO:0000256" key="9">
    <source>
        <dbReference type="ARBA" id="ARBA00022771"/>
    </source>
</evidence>
<dbReference type="InterPro" id="IPR000219">
    <property type="entry name" value="DH_dom"/>
</dbReference>
<feature type="compositionally biased region" description="Low complexity" evidence="18">
    <location>
        <begin position="165"/>
        <end position="183"/>
    </location>
</feature>
<keyword evidence="5" id="KW-0597">Phosphoprotein</keyword>
<reference evidence="22 23" key="1">
    <citation type="submission" date="2022-11" db="EMBL/GenBank/DDBJ databases">
        <title>Whole genome sequence of Eschrichtius robustus ER-17-0199.</title>
        <authorList>
            <person name="Bruniche-Olsen A."/>
            <person name="Black A.N."/>
            <person name="Fields C.J."/>
            <person name="Walden K."/>
            <person name="Dewoody J.A."/>
        </authorList>
    </citation>
    <scope>NUCLEOTIDE SEQUENCE [LARGE SCALE GENOMIC DNA]</scope>
    <source>
        <strain evidence="22">ER-17-0199</strain>
        <tissue evidence="22">Blubber</tissue>
    </source>
</reference>
<keyword evidence="4" id="KW-0963">Cytoplasm</keyword>
<evidence type="ECO:0000313" key="23">
    <source>
        <dbReference type="Proteomes" id="UP001159641"/>
    </source>
</evidence>
<feature type="region of interest" description="Disordered" evidence="18">
    <location>
        <begin position="982"/>
        <end position="1006"/>
    </location>
</feature>
<evidence type="ECO:0000256" key="1">
    <source>
        <dbReference type="ARBA" id="ARBA00004245"/>
    </source>
</evidence>
<dbReference type="GO" id="GO:0046847">
    <property type="term" value="P:filopodium assembly"/>
    <property type="evidence" value="ECO:0007669"/>
    <property type="project" value="TreeGrafter"/>
</dbReference>
<organism evidence="22 23">
    <name type="scientific">Eschrichtius robustus</name>
    <name type="common">California gray whale</name>
    <name type="synonym">Eschrichtius gibbosus</name>
    <dbReference type="NCBI Taxonomy" id="9764"/>
    <lineage>
        <taxon>Eukaryota</taxon>
        <taxon>Metazoa</taxon>
        <taxon>Chordata</taxon>
        <taxon>Craniata</taxon>
        <taxon>Vertebrata</taxon>
        <taxon>Euteleostomi</taxon>
        <taxon>Mammalia</taxon>
        <taxon>Eutheria</taxon>
        <taxon>Laurasiatheria</taxon>
        <taxon>Artiodactyla</taxon>
        <taxon>Whippomorpha</taxon>
        <taxon>Cetacea</taxon>
        <taxon>Mysticeti</taxon>
        <taxon>Eschrichtiidae</taxon>
        <taxon>Eschrichtius</taxon>
    </lineage>
</organism>
<dbReference type="CDD" id="cd15741">
    <property type="entry name" value="FYVE_FGD1_2_4"/>
    <property type="match status" value="1"/>
</dbReference>
<dbReference type="SMART" id="SM00325">
    <property type="entry name" value="RhoGEF"/>
    <property type="match status" value="1"/>
</dbReference>
<dbReference type="SMART" id="SM00233">
    <property type="entry name" value="PH"/>
    <property type="match status" value="2"/>
</dbReference>
<dbReference type="InterPro" id="IPR035939">
    <property type="entry name" value="FGD1_PH1"/>
</dbReference>
<comment type="function">
    <text evidence="13">Activates CDC42, a member of the Ras-like family of Rho- and Rac proteins, by exchanging bound GDP for free GTP. Plays a role in regulating the actin cytoskeleton and cell shape.</text>
</comment>
<dbReference type="FunFam" id="3.30.40.10:FF:000061">
    <property type="entry name" value="FYVE, RhoGEF and PH domain containing 1"/>
    <property type="match status" value="1"/>
</dbReference>
<feature type="domain" description="FYVE-type" evidence="21">
    <location>
        <begin position="1010"/>
        <end position="1070"/>
    </location>
</feature>
<feature type="region of interest" description="Disordered" evidence="18">
    <location>
        <begin position="537"/>
        <end position="581"/>
    </location>
</feature>
<dbReference type="EMBL" id="JAIQCJ010002011">
    <property type="protein sequence ID" value="KAJ8785710.1"/>
    <property type="molecule type" value="Genomic_DNA"/>
</dbReference>
<feature type="region of interest" description="Disordered" evidence="18">
    <location>
        <begin position="1203"/>
        <end position="1241"/>
    </location>
</feature>
<evidence type="ECO:0000256" key="5">
    <source>
        <dbReference type="ARBA" id="ARBA00022553"/>
    </source>
</evidence>
<feature type="domain" description="PH" evidence="19">
    <location>
        <begin position="1101"/>
        <end position="1201"/>
    </location>
</feature>
<dbReference type="PROSITE" id="PS50178">
    <property type="entry name" value="ZF_FYVE"/>
    <property type="match status" value="1"/>
</dbReference>
<dbReference type="GO" id="GO:0005085">
    <property type="term" value="F:guanyl-nucleotide exchange factor activity"/>
    <property type="evidence" value="ECO:0007669"/>
    <property type="project" value="UniProtKB-KW"/>
</dbReference>
<dbReference type="Pfam" id="PF00169">
    <property type="entry name" value="PH"/>
    <property type="match status" value="2"/>
</dbReference>
<dbReference type="InterPro" id="IPR035899">
    <property type="entry name" value="DBL_dom_sf"/>
</dbReference>
<evidence type="ECO:0000256" key="6">
    <source>
        <dbReference type="ARBA" id="ARBA00022658"/>
    </source>
</evidence>
<feature type="compositionally biased region" description="Pro residues" evidence="18">
    <location>
        <begin position="424"/>
        <end position="433"/>
    </location>
</feature>
<dbReference type="InterPro" id="IPR051092">
    <property type="entry name" value="FYVE_RhoGEF_PH"/>
</dbReference>
<evidence type="ECO:0000256" key="13">
    <source>
        <dbReference type="ARBA" id="ARBA00053932"/>
    </source>
</evidence>
<feature type="compositionally biased region" description="Acidic residues" evidence="18">
    <location>
        <begin position="603"/>
        <end position="618"/>
    </location>
</feature>
<keyword evidence="23" id="KW-1185">Reference proteome</keyword>
<comment type="caution">
    <text evidence="22">The sequence shown here is derived from an EMBL/GenBank/DDBJ whole genome shotgun (WGS) entry which is preliminary data.</text>
</comment>
<evidence type="ECO:0000256" key="8">
    <source>
        <dbReference type="ARBA" id="ARBA00022737"/>
    </source>
</evidence>
<dbReference type="FunFam" id="1.20.900.10:FF:000013">
    <property type="entry name" value="FYVE, RhoGEF and PH domain-containing protein 4"/>
    <property type="match status" value="1"/>
</dbReference>
<keyword evidence="6" id="KW-0344">Guanine-nucleotide releasing factor</keyword>
<keyword evidence="11" id="KW-0206">Cytoskeleton</keyword>
<dbReference type="InterPro" id="IPR001849">
    <property type="entry name" value="PH_domain"/>
</dbReference>
<feature type="compositionally biased region" description="Low complexity" evidence="18">
    <location>
        <begin position="553"/>
        <end position="562"/>
    </location>
</feature>
<dbReference type="Gene3D" id="3.30.40.10">
    <property type="entry name" value="Zinc/RING finger domain, C3HC4 (zinc finger)"/>
    <property type="match status" value="1"/>
</dbReference>
<feature type="region of interest" description="Disordered" evidence="18">
    <location>
        <begin position="36"/>
        <end position="67"/>
    </location>
</feature>
<dbReference type="SUPFAM" id="SSF48065">
    <property type="entry name" value="DBL homology domain (DH-domain)"/>
    <property type="match status" value="1"/>
</dbReference>
<evidence type="ECO:0000256" key="17">
    <source>
        <dbReference type="PROSITE-ProRule" id="PRU00091"/>
    </source>
</evidence>
<dbReference type="Gene3D" id="2.30.29.30">
    <property type="entry name" value="Pleckstrin-homology domain (PH domain)/Phosphotyrosine-binding domain (PTB)"/>
    <property type="match status" value="2"/>
</dbReference>
<dbReference type="PROSITE" id="PS50003">
    <property type="entry name" value="PH_DOMAIN"/>
    <property type="match status" value="2"/>
</dbReference>
<proteinExistence type="predicted"/>
<keyword evidence="9 17" id="KW-0863">Zinc-finger</keyword>
<dbReference type="Proteomes" id="UP001159641">
    <property type="component" value="Unassembled WGS sequence"/>
</dbReference>
<keyword evidence="8" id="KW-0677">Repeat</keyword>
<dbReference type="FunFam" id="2.30.29.30:FF:000279">
    <property type="entry name" value="FYVE, RhoGEF and PH domain-containing protein 1"/>
    <property type="match status" value="1"/>
</dbReference>
<feature type="compositionally biased region" description="Pro residues" evidence="18">
    <location>
        <begin position="440"/>
        <end position="458"/>
    </location>
</feature>
<feature type="domain" description="PH" evidence="19">
    <location>
        <begin position="870"/>
        <end position="969"/>
    </location>
</feature>
<dbReference type="SUPFAM" id="SSF50729">
    <property type="entry name" value="PH domain-like"/>
    <property type="match status" value="2"/>
</dbReference>
<dbReference type="Gene3D" id="1.20.900.10">
    <property type="entry name" value="Dbl homology (DH) domain"/>
    <property type="match status" value="1"/>
</dbReference>
<feature type="domain" description="DH" evidence="20">
    <location>
        <begin position="640"/>
        <end position="841"/>
    </location>
</feature>
<keyword evidence="7" id="KW-0479">Metal-binding</keyword>
<evidence type="ECO:0000256" key="14">
    <source>
        <dbReference type="ARBA" id="ARBA00069932"/>
    </source>
</evidence>
<accession>A0AB34H497</accession>
<evidence type="ECO:0000256" key="12">
    <source>
        <dbReference type="ARBA" id="ARBA00023273"/>
    </source>
</evidence>
<evidence type="ECO:0000259" key="19">
    <source>
        <dbReference type="PROSITE" id="PS50003"/>
    </source>
</evidence>
<evidence type="ECO:0000259" key="20">
    <source>
        <dbReference type="PROSITE" id="PS50010"/>
    </source>
</evidence>
<dbReference type="CDD" id="cd13236">
    <property type="entry name" value="PH2_FGD1-4"/>
    <property type="match status" value="1"/>
</dbReference>
<dbReference type="GO" id="GO:0030027">
    <property type="term" value="C:lamellipodium"/>
    <property type="evidence" value="ECO:0007669"/>
    <property type="project" value="UniProtKB-SubCell"/>
</dbReference>
<feature type="compositionally biased region" description="Pro residues" evidence="18">
    <location>
        <begin position="49"/>
        <end position="60"/>
    </location>
</feature>
<dbReference type="GO" id="GO:0008270">
    <property type="term" value="F:zinc ion binding"/>
    <property type="evidence" value="ECO:0007669"/>
    <property type="project" value="UniProtKB-KW"/>
</dbReference>
<dbReference type="PANTHER" id="PTHR12673">
    <property type="entry name" value="FACIOGENITAL DYSPLASIA PROTEIN"/>
    <property type="match status" value="1"/>
</dbReference>
<name>A0AB34H497_ESCRO</name>
<feature type="compositionally biased region" description="Low complexity" evidence="18">
    <location>
        <begin position="466"/>
        <end position="478"/>
    </location>
</feature>
<comment type="subcellular location">
    <subcellularLocation>
        <location evidence="3">Cell projection</location>
        <location evidence="3">Lamellipodium</location>
    </subcellularLocation>
    <subcellularLocation>
        <location evidence="2">Cell projection</location>
        <location evidence="2">Ruffle</location>
    </subcellularLocation>
    <subcellularLocation>
        <location evidence="1">Cytoplasm</location>
        <location evidence="1">Cytoskeleton</location>
    </subcellularLocation>
</comment>
<evidence type="ECO:0000256" key="4">
    <source>
        <dbReference type="ARBA" id="ARBA00022490"/>
    </source>
</evidence>
<evidence type="ECO:0000256" key="18">
    <source>
        <dbReference type="SAM" id="MobiDB-lite"/>
    </source>
</evidence>
<evidence type="ECO:0000313" key="22">
    <source>
        <dbReference type="EMBL" id="KAJ8785710.1"/>
    </source>
</evidence>
<keyword evidence="10" id="KW-0862">Zinc</keyword>
<evidence type="ECO:0000256" key="3">
    <source>
        <dbReference type="ARBA" id="ARBA00004510"/>
    </source>
</evidence>
<protein>
    <recommendedName>
        <fullName evidence="14">FYVE, RhoGEF and PH domain-containing protein 1</fullName>
    </recommendedName>
    <alternativeName>
        <fullName evidence="15">Rho/Rac guanine nucleotide exchange factor FGD1</fullName>
    </alternativeName>
    <alternativeName>
        <fullName evidence="16">Zinc finger FYVE domain-containing protein 3</fullName>
    </alternativeName>
</protein>
<feature type="compositionally biased region" description="Pro residues" evidence="18">
    <location>
        <begin position="118"/>
        <end position="127"/>
    </location>
</feature>
<dbReference type="CDD" id="cd00160">
    <property type="entry name" value="RhoGEF"/>
    <property type="match status" value="1"/>
</dbReference>